<reference evidence="3 4" key="1">
    <citation type="submission" date="2023-12" db="EMBL/GenBank/DDBJ databases">
        <title>Amycolatopsis sp. V23-08.</title>
        <authorList>
            <person name="Somphong A."/>
        </authorList>
    </citation>
    <scope>NUCLEOTIDE SEQUENCE [LARGE SCALE GENOMIC DNA]</scope>
    <source>
        <strain evidence="3 4">V23-08</strain>
    </source>
</reference>
<protein>
    <submittedName>
        <fullName evidence="3">SDR family oxidoreductase</fullName>
    </submittedName>
</protein>
<organism evidence="3 4">
    <name type="scientific">Amycolatopsis heterodermiae</name>
    <dbReference type="NCBI Taxonomy" id="3110235"/>
    <lineage>
        <taxon>Bacteria</taxon>
        <taxon>Bacillati</taxon>
        <taxon>Actinomycetota</taxon>
        <taxon>Actinomycetes</taxon>
        <taxon>Pseudonocardiales</taxon>
        <taxon>Pseudonocardiaceae</taxon>
        <taxon>Amycolatopsis</taxon>
    </lineage>
</organism>
<dbReference type="PANTHER" id="PTHR24321">
    <property type="entry name" value="DEHYDROGENASES, SHORT CHAIN"/>
    <property type="match status" value="1"/>
</dbReference>
<dbReference type="PRINTS" id="PR00081">
    <property type="entry name" value="GDHRDH"/>
</dbReference>
<comment type="similarity">
    <text evidence="1">Belongs to the short-chain dehydrogenases/reductases (SDR) family.</text>
</comment>
<comment type="caution">
    <text evidence="3">The sequence shown here is derived from an EMBL/GenBank/DDBJ whole genome shotgun (WGS) entry which is preliminary data.</text>
</comment>
<dbReference type="Pfam" id="PF13561">
    <property type="entry name" value="adh_short_C2"/>
    <property type="match status" value="1"/>
</dbReference>
<sequence>MAGLVVPDRGRGLALGRAELRRRQVGAHEPTLWCRILEVARRLGGLRRAGQHRHEVGEHEPAAWCRIPVWCGAFVGAGELNRTGARSVGPVVPDPGDGAAPQRASAGRIASACRAGRRGQWGPRGVRVNAVSPAVTRTDMSAAAFTDPDLNRILTAQYALSRLGEPEDVAQAVLFFASPASSFVTGQLLSVDGGWEAALVH</sequence>
<evidence type="ECO:0000256" key="1">
    <source>
        <dbReference type="ARBA" id="ARBA00006484"/>
    </source>
</evidence>
<dbReference type="Gene3D" id="3.40.50.720">
    <property type="entry name" value="NAD(P)-binding Rossmann-like Domain"/>
    <property type="match status" value="1"/>
</dbReference>
<dbReference type="EMBL" id="JAYFSI010000007">
    <property type="protein sequence ID" value="MEA5363847.1"/>
    <property type="molecule type" value="Genomic_DNA"/>
</dbReference>
<dbReference type="SUPFAM" id="SSF51735">
    <property type="entry name" value="NAD(P)-binding Rossmann-fold domains"/>
    <property type="match status" value="1"/>
</dbReference>
<dbReference type="InterPro" id="IPR002347">
    <property type="entry name" value="SDR_fam"/>
</dbReference>
<evidence type="ECO:0000313" key="3">
    <source>
        <dbReference type="EMBL" id="MEA5363847.1"/>
    </source>
</evidence>
<evidence type="ECO:0000313" key="4">
    <source>
        <dbReference type="Proteomes" id="UP001304298"/>
    </source>
</evidence>
<keyword evidence="2" id="KW-0560">Oxidoreductase</keyword>
<name>A0ABU5RC63_9PSEU</name>
<accession>A0ABU5RC63</accession>
<dbReference type="RefSeq" id="WP_323331580.1">
    <property type="nucleotide sequence ID" value="NZ_JAYFSI010000007.1"/>
</dbReference>
<gene>
    <name evidence="3" type="ORF">VA596_30235</name>
</gene>
<proteinExistence type="inferred from homology"/>
<dbReference type="PANTHER" id="PTHR24321:SF8">
    <property type="entry name" value="ESTRADIOL 17-BETA-DEHYDROGENASE 8-RELATED"/>
    <property type="match status" value="1"/>
</dbReference>
<dbReference type="InterPro" id="IPR036291">
    <property type="entry name" value="NAD(P)-bd_dom_sf"/>
</dbReference>
<keyword evidence="4" id="KW-1185">Reference proteome</keyword>
<evidence type="ECO:0000256" key="2">
    <source>
        <dbReference type="ARBA" id="ARBA00023002"/>
    </source>
</evidence>
<dbReference type="Proteomes" id="UP001304298">
    <property type="component" value="Unassembled WGS sequence"/>
</dbReference>